<proteinExistence type="predicted"/>
<dbReference type="InterPro" id="IPR045644">
    <property type="entry name" value="DUF6404"/>
</dbReference>
<keyword evidence="1" id="KW-0812">Transmembrane</keyword>
<protein>
    <submittedName>
        <fullName evidence="2">Uncharacterized protein</fullName>
    </submittedName>
</protein>
<keyword evidence="1" id="KW-1133">Transmembrane helix</keyword>
<evidence type="ECO:0000313" key="3">
    <source>
        <dbReference type="Proteomes" id="UP000070529"/>
    </source>
</evidence>
<accession>A0A135I5Q9</accession>
<dbReference type="OrthoDB" id="7870117at2"/>
<name>A0A135I5Q9_9GAMM</name>
<evidence type="ECO:0000256" key="1">
    <source>
        <dbReference type="SAM" id="Phobius"/>
    </source>
</evidence>
<feature type="transmembrane region" description="Helical" evidence="1">
    <location>
        <begin position="44"/>
        <end position="68"/>
    </location>
</feature>
<dbReference type="AlphaFoldDB" id="A0A135I5Q9"/>
<sequence length="115" mass="13155">MSFEQHLDKAHALLLKKGFLASSINPVIYRLARKIGLKVPPPQFASFSINMMLSTIWFGLLWGVIMWFMQWSSLGVSIIYMFNASLTTGLIFGLLMALWYRLSAKRKSLPNWADI</sequence>
<feature type="transmembrane region" description="Helical" evidence="1">
    <location>
        <begin position="12"/>
        <end position="32"/>
    </location>
</feature>
<dbReference type="RefSeq" id="WP_067418590.1">
    <property type="nucleotide sequence ID" value="NZ_LNTY01000049.1"/>
</dbReference>
<dbReference type="EMBL" id="LNTY01000049">
    <property type="protein sequence ID" value="KXF80737.1"/>
    <property type="molecule type" value="Genomic_DNA"/>
</dbReference>
<gene>
    <name evidence="2" type="ORF">ATN88_15725</name>
</gene>
<organism evidence="2 3">
    <name type="scientific">Enterovibrio coralii</name>
    <dbReference type="NCBI Taxonomy" id="294935"/>
    <lineage>
        <taxon>Bacteria</taxon>
        <taxon>Pseudomonadati</taxon>
        <taxon>Pseudomonadota</taxon>
        <taxon>Gammaproteobacteria</taxon>
        <taxon>Vibrionales</taxon>
        <taxon>Vibrionaceae</taxon>
        <taxon>Enterovibrio</taxon>
    </lineage>
</organism>
<dbReference type="Proteomes" id="UP000070529">
    <property type="component" value="Unassembled WGS sequence"/>
</dbReference>
<dbReference type="Pfam" id="PF19942">
    <property type="entry name" value="DUF6404"/>
    <property type="match status" value="1"/>
</dbReference>
<feature type="transmembrane region" description="Helical" evidence="1">
    <location>
        <begin position="74"/>
        <end position="100"/>
    </location>
</feature>
<keyword evidence="1" id="KW-0472">Membrane</keyword>
<reference evidence="2 3" key="1">
    <citation type="submission" date="2015-11" db="EMBL/GenBank/DDBJ databases">
        <title>Genomic Taxonomy of the Vibrionaceae.</title>
        <authorList>
            <person name="Gomez-Gil B."/>
            <person name="Enciso-Ibarra J."/>
        </authorList>
    </citation>
    <scope>NUCLEOTIDE SEQUENCE [LARGE SCALE GENOMIC DNA]</scope>
    <source>
        <strain evidence="2 3">CAIM 912</strain>
    </source>
</reference>
<evidence type="ECO:0000313" key="2">
    <source>
        <dbReference type="EMBL" id="KXF80737.1"/>
    </source>
</evidence>
<keyword evidence="3" id="KW-1185">Reference proteome</keyword>
<comment type="caution">
    <text evidence="2">The sequence shown here is derived from an EMBL/GenBank/DDBJ whole genome shotgun (WGS) entry which is preliminary data.</text>
</comment>